<feature type="region of interest" description="Disordered" evidence="1">
    <location>
        <begin position="1725"/>
        <end position="1755"/>
    </location>
</feature>
<feature type="region of interest" description="Disordered" evidence="1">
    <location>
        <begin position="1047"/>
        <end position="1075"/>
    </location>
</feature>
<comment type="caution">
    <text evidence="3">The sequence shown here is derived from an EMBL/GenBank/DDBJ whole genome shotgun (WGS) entry which is preliminary data.</text>
</comment>
<organism evidence="3 4">
    <name type="scientific">Ostreobium quekettii</name>
    <dbReference type="NCBI Taxonomy" id="121088"/>
    <lineage>
        <taxon>Eukaryota</taxon>
        <taxon>Viridiplantae</taxon>
        <taxon>Chlorophyta</taxon>
        <taxon>core chlorophytes</taxon>
        <taxon>Ulvophyceae</taxon>
        <taxon>TCBD clade</taxon>
        <taxon>Bryopsidales</taxon>
        <taxon>Ostreobineae</taxon>
        <taxon>Ostreobiaceae</taxon>
        <taxon>Ostreobium</taxon>
    </lineage>
</organism>
<dbReference type="PANTHER" id="PTHR15678">
    <property type="entry name" value="ANTIGEN MLAA-22-RELATED"/>
    <property type="match status" value="1"/>
</dbReference>
<dbReference type="EMBL" id="CAJHUC010002230">
    <property type="protein sequence ID" value="CAD7703443.1"/>
    <property type="molecule type" value="Genomic_DNA"/>
</dbReference>
<feature type="compositionally biased region" description="Basic and acidic residues" evidence="1">
    <location>
        <begin position="2469"/>
        <end position="2483"/>
    </location>
</feature>
<keyword evidence="4" id="KW-1185">Reference proteome</keyword>
<accession>A0A8S1JB15</accession>
<feature type="region of interest" description="Disordered" evidence="1">
    <location>
        <begin position="300"/>
        <end position="323"/>
    </location>
</feature>
<evidence type="ECO:0000313" key="3">
    <source>
        <dbReference type="EMBL" id="CAD7703443.1"/>
    </source>
</evidence>
<feature type="compositionally biased region" description="Polar residues" evidence="1">
    <location>
        <begin position="2304"/>
        <end position="2316"/>
    </location>
</feature>
<protein>
    <recommendedName>
        <fullName evidence="2">FMP27/BLTP2/Hobbit GFWDK motif-containing RBG unit domain-containing protein</fullName>
    </recommendedName>
</protein>
<feature type="region of interest" description="Disordered" evidence="1">
    <location>
        <begin position="861"/>
        <end position="904"/>
    </location>
</feature>
<dbReference type="PANTHER" id="PTHR15678:SF6">
    <property type="entry name" value="BRIDGE-LIKE LIPID TRANSFER PROTEIN FAMILY MEMBER 2"/>
    <property type="match status" value="1"/>
</dbReference>
<dbReference type="OrthoDB" id="552990at2759"/>
<sequence>MQDLGITIALPRLAILFEAANSTEPLQMGLKALPVKAMVSSEPPGDKGDGRVIADVDVGELSEISVTAAMNIGGSFFVHPVSSVAVKLGKVDCSIPFDTVLQLALCIAERKTKLAKGVKGLPMQQLTTPPASLVKNVLQLLPNEVVLETANISVAAVGLGTADTGRVSCHLDGIHLSSKLPGDSHNVCLSGNIGPLKARVSVEDSQTAIKLIMPLCTTSFALDWCEFKDRNVFSVSSDGTVDSHGLKLSASDEHVWDFIRIALGFVQRWEHSHKQLTSRQSGSGVEEICVMEGMHVADGCEVDDQSGKDDGKKGTETLEGKDPGSLLEEDQLLAATKQLLKKTPISTGDVDGDTGQVLAASPGNVGADAIPLQLQGRWNITMKLSQELTVELMENSDPLCTLHADTLSVACWRQRPMPRVDSGLTISKASERTDSLPEDISTDADVHLELAVNVVDFAVACKPLEKNLGVVSLAGLSKVTLGCLLKATLQPSYTVHVDGILMATALQVNLSKQSVLSIVATAEHVVKKLMPAIENIWAVSEQSTSDNGVDCLAESRSRKKVTVDWSGTVEGAKVSYETDFALKDNQAPGMSDPHVTVELAMSQVQAAQKFDDRGAKIDVKDMAIDFYIACAESSDVKTQEKIDVLTIERLGASFERKSAGIVGYLKATKGHVRVHVDQPLVGLQIAHDAVTAQHRIQDVVHAVVHWKTKADVVLNDETEHAVGKLQMAPADCEMSPMTRESASTAEKGPNVAMEIEVQEIAVEAAVGELDTLTVFIRKAFTRTDAPDHRVHAEYIQLLVNGKRVVESINTSVRVHDPAPVTHLDSKRYHSGLQRGKRLSQVEELAAERALQLAHAVVGEGSPLHSMDGHPLSPPLSVSSEHFDRSSSESPASVAPRSLKHSSSVMAERRRQAYNRLGVGGFIELGNDGVLPSILSLEISTDSVCMAIPPEEHVGRVIMFSELWLSAAKQVVAAYVQQLISTINQKHAQQQGSKVPNPRPACVEIWIRAKSLGFRVEAHPLEQWMALHGVLLRKTVLQQHLWSCDSHGNEENVAHGSEGDKKKGSDGLPEHQRAQKAKEWASIDVFHRYKEKCTEIKSGAEEMLHHRGALLHVAMSHVDALIIVGDKSCPEVVEAAVKNIREFDKPSSDSVLFSNVQPLFLSVQADNMMGYIGGLETANIPAVAFTGVLVRGRQLTHPPQTMTMTFKVGRWHSVDQSHPIKGARPPMKVYTSMEASLDSARIQGGIGLEPVIAQMAVAFNRLVPPNMVNSNGTLQQSSTPVLRPWDKTRYMWRGTMKLHLNQLQAAVSTSIDPMVCMHTERVELGAGGLHVNVIAGGVNVEADDLRITLYKSSLRSAPDDLPQEFLLAVLPCAKMQFRYNWKMPFGRNPIDHYAYPVVSQCDESLRLAPVDLVRLFRGEGYEFCITANLKGKERSVGETIVDDEVPVIVMGEPHIRFLIDMVECMESPPIYIRGAWKQGTYFVKKGASLDAGPPLPKLLHKVCVSAEVQLIEVKHNALDADDPGHDVWVCCESVRFAGTWAFMANLDRLQRVKAGEVINDEGYVWIDGLRRRRPRVKSPPDMENLEVEAFQIRGYLPDQHATHPLVSRTQSLDEQNSLLRDLLHQVRQPSRVHLGASMESTTPAPDGLDGHILSATAFLLRQLSPQASTQHDRSDAVQLPSGETKRPLRIAVMDVKALMPKEVQDAVFSVFVHMAAAFSRAPQAADLTVETSPSQGPKRQPSVPQPTSPMEERQEDSLLSALLLQDPESIENSPDEAIAASMSTQGRDHAIEGSKLILELEFTQVQLNLATDVSEGCVVLALDSGVLKQHFNEEHHEQIMRLSVDHVQAYVMDTTVDPHNPVRWLEVSNGQLCVPPDSMDMLQRIVKPFSVSLSLTGLLVTGQALFPDRPAEDLELVSPEIVAQTEREQFEIIVDVINTAMHPLPTIKCVKDTVLGPTGSTVEDANLDIIEAKSELKSLYVKFNALRQEAYAVWTAGDEGSVLHTSQSVFLGDKGLDELPSMSMPASVDPQQEVNSLLQSVLEKADGMVASAPGEENIAQKLLHWKLEQKIRDALKDCKESAKKLSIVRKRVLEENKHKRLYKSMHMRFACDQITWQLTKDGEKFMQAQIQGFSYTSTKNKDLSGESKMSVHRIELRDLQNLVGETPSLDRGVVLSVLQPASASEEMIRGLFVRGGQTSSLIYYEHIEVWVHPLGLHFTEQAARELSAYFFPAESTHQKKKQQEDWAKAVTRHPQTSTQLSTAVESESEIEVHIDTADFMDGSTSPSDEPEERSRSSTTELTSSMFQNQQTNAQSLQTKEHGDPVEPPSFLMTPPSKKAKGLCMRQKLHFVHFRFNRVVTQITYEGMPFSFADLKIKLDTAEYNHMEGQWVNVLNRYKNNVITSVLKSVASSMGRKFVPPGSTDHPRSGRRILGKIFHRKKPNNRDSDEFGEDSREDADNLATVEDDGQHEEKASKSTTKDKGTRRLLGLMGR</sequence>
<evidence type="ECO:0000256" key="1">
    <source>
        <dbReference type="SAM" id="MobiDB-lite"/>
    </source>
</evidence>
<feature type="compositionally biased region" description="Basic and acidic residues" evidence="1">
    <location>
        <begin position="305"/>
        <end position="322"/>
    </location>
</feature>
<dbReference type="SMART" id="SM01214">
    <property type="entry name" value="Fmp27_GFWDK"/>
    <property type="match status" value="1"/>
</dbReference>
<reference evidence="3" key="1">
    <citation type="submission" date="2020-12" db="EMBL/GenBank/DDBJ databases">
        <authorList>
            <person name="Iha C."/>
        </authorList>
    </citation>
    <scope>NUCLEOTIDE SEQUENCE</scope>
</reference>
<feature type="compositionally biased region" description="Polar residues" evidence="1">
    <location>
        <begin position="2252"/>
        <end position="2264"/>
    </location>
</feature>
<feature type="region of interest" description="Disordered" evidence="1">
    <location>
        <begin position="2240"/>
        <end position="2332"/>
    </location>
</feature>
<dbReference type="Proteomes" id="UP000708148">
    <property type="component" value="Unassembled WGS sequence"/>
</dbReference>
<feature type="region of interest" description="Disordered" evidence="1">
    <location>
        <begin position="2436"/>
        <end position="2492"/>
    </location>
</feature>
<dbReference type="InterPro" id="IPR045167">
    <property type="entry name" value="Hobbit"/>
</dbReference>
<evidence type="ECO:0000313" key="4">
    <source>
        <dbReference type="Proteomes" id="UP000708148"/>
    </source>
</evidence>
<feature type="domain" description="FMP27/BLTP2/Hobbit GFWDK motif-containing RBG unit" evidence="2">
    <location>
        <begin position="1173"/>
        <end position="1315"/>
    </location>
</feature>
<proteinExistence type="predicted"/>
<name>A0A8S1JB15_9CHLO</name>
<gene>
    <name evidence="3" type="ORF">OSTQU699_LOCUS8800</name>
</gene>
<dbReference type="InterPro" id="IPR019441">
    <property type="entry name" value="FMP27/BLTP2/Hobbit_GFWDK_RBG"/>
</dbReference>
<evidence type="ECO:0000259" key="2">
    <source>
        <dbReference type="SMART" id="SM01214"/>
    </source>
</evidence>
<dbReference type="Pfam" id="PF10344">
    <property type="entry name" value="Hobbit"/>
    <property type="match status" value="2"/>
</dbReference>